<dbReference type="AlphaFoldDB" id="A0A0F9MJ13"/>
<dbReference type="EMBL" id="LAZR01008756">
    <property type="protein sequence ID" value="KKM76735.1"/>
    <property type="molecule type" value="Genomic_DNA"/>
</dbReference>
<name>A0A0F9MJ13_9ZZZZ</name>
<gene>
    <name evidence="1" type="ORF">LCGC14_1377160</name>
</gene>
<proteinExistence type="predicted"/>
<comment type="caution">
    <text evidence="1">The sequence shown here is derived from an EMBL/GenBank/DDBJ whole genome shotgun (WGS) entry which is preliminary data.</text>
</comment>
<evidence type="ECO:0000313" key="1">
    <source>
        <dbReference type="EMBL" id="KKM76735.1"/>
    </source>
</evidence>
<organism evidence="1">
    <name type="scientific">marine sediment metagenome</name>
    <dbReference type="NCBI Taxonomy" id="412755"/>
    <lineage>
        <taxon>unclassified sequences</taxon>
        <taxon>metagenomes</taxon>
        <taxon>ecological metagenomes</taxon>
    </lineage>
</organism>
<protein>
    <submittedName>
        <fullName evidence="1">Uncharacterized protein</fullName>
    </submittedName>
</protein>
<sequence length="114" mass="13070">MILKGDLDPATKDIAKGLKFRKGLNVPDTDDQFEARFTMFRAMKILVLRMIPVMWARKICPKVGGHWAIKLPEIWDGLVVGDYLYCPICGAVKPWEPKHFNCRTDIVPIVEENK</sequence>
<reference evidence="1" key="1">
    <citation type="journal article" date="2015" name="Nature">
        <title>Complex archaea that bridge the gap between prokaryotes and eukaryotes.</title>
        <authorList>
            <person name="Spang A."/>
            <person name="Saw J.H."/>
            <person name="Jorgensen S.L."/>
            <person name="Zaremba-Niedzwiedzka K."/>
            <person name="Martijn J."/>
            <person name="Lind A.E."/>
            <person name="van Eijk R."/>
            <person name="Schleper C."/>
            <person name="Guy L."/>
            <person name="Ettema T.J."/>
        </authorList>
    </citation>
    <scope>NUCLEOTIDE SEQUENCE</scope>
</reference>
<accession>A0A0F9MJ13</accession>